<name>A0A7W9PS65_9ACTN</name>
<keyword evidence="2" id="KW-1185">Reference proteome</keyword>
<dbReference type="RefSeq" id="WP_184963845.1">
    <property type="nucleotide sequence ID" value="NZ_JACHJK010000003.1"/>
</dbReference>
<evidence type="ECO:0000313" key="2">
    <source>
        <dbReference type="Proteomes" id="UP000585836"/>
    </source>
</evidence>
<protein>
    <submittedName>
        <fullName evidence="1">Uncharacterized protein</fullName>
    </submittedName>
</protein>
<evidence type="ECO:0000313" key="1">
    <source>
        <dbReference type="EMBL" id="MBB5926870.1"/>
    </source>
</evidence>
<dbReference type="EMBL" id="JACHJK010000003">
    <property type="protein sequence ID" value="MBB5926870.1"/>
    <property type="molecule type" value="Genomic_DNA"/>
</dbReference>
<reference evidence="1 2" key="1">
    <citation type="submission" date="2020-08" db="EMBL/GenBank/DDBJ databases">
        <title>Genomic Encyclopedia of Type Strains, Phase III (KMG-III): the genomes of soil and plant-associated and newly described type strains.</title>
        <authorList>
            <person name="Whitman W."/>
        </authorList>
    </citation>
    <scope>NUCLEOTIDE SEQUENCE [LARGE SCALE GENOMIC DNA]</scope>
    <source>
        <strain evidence="1 2">CECT 3313</strain>
    </source>
</reference>
<organism evidence="1 2">
    <name type="scientific">Streptomyces echinatus</name>
    <dbReference type="NCBI Taxonomy" id="67293"/>
    <lineage>
        <taxon>Bacteria</taxon>
        <taxon>Bacillati</taxon>
        <taxon>Actinomycetota</taxon>
        <taxon>Actinomycetes</taxon>
        <taxon>Kitasatosporales</taxon>
        <taxon>Streptomycetaceae</taxon>
        <taxon>Streptomyces</taxon>
    </lineage>
</organism>
<dbReference type="Proteomes" id="UP000585836">
    <property type="component" value="Unassembled WGS sequence"/>
</dbReference>
<dbReference type="AlphaFoldDB" id="A0A7W9PS65"/>
<comment type="caution">
    <text evidence="1">The sequence shown here is derived from an EMBL/GenBank/DDBJ whole genome shotgun (WGS) entry which is preliminary data.</text>
</comment>
<gene>
    <name evidence="1" type="ORF">FHS34_002326</name>
</gene>
<sequence>MLDGCRADALGPEPGADDHGAPHVVTVDHVARVEPDDGSPYWVPALRPPAGTVDRITVRAGPTVLVTAPTKGGCRATVLASGTDAGAGDRAWPRTFVWDQPQARRAPYTGCRWNRILLLVVDYRMVLPDQKGALVIDAYFGTLRPAKRLAAGAYVVPDGSRAVVRTPGRADRLLDAAPEDDRTVRPKGVGPGARSVGPGFWQDGRRLVLFAPATRCCGRAGPTAGPSPTCTWAARCTTATAQNSSRCGR</sequence>
<proteinExistence type="predicted"/>
<accession>A0A7W9PS65</accession>